<feature type="compositionally biased region" description="Basic and acidic residues" evidence="5">
    <location>
        <begin position="1"/>
        <end position="11"/>
    </location>
</feature>
<evidence type="ECO:0000256" key="5">
    <source>
        <dbReference type="SAM" id="MobiDB-lite"/>
    </source>
</evidence>
<name>A0A9X1U7U6_9CORY</name>
<organism evidence="8 9">
    <name type="scientific">Corynebacterium uropygiale</name>
    <dbReference type="NCBI Taxonomy" id="1775911"/>
    <lineage>
        <taxon>Bacteria</taxon>
        <taxon>Bacillati</taxon>
        <taxon>Actinomycetota</taxon>
        <taxon>Actinomycetes</taxon>
        <taxon>Mycobacteriales</taxon>
        <taxon>Corynebacteriaceae</taxon>
        <taxon>Corynebacterium</taxon>
    </lineage>
</organism>
<evidence type="ECO:0000313" key="8">
    <source>
        <dbReference type="EMBL" id="MCF4007117.1"/>
    </source>
</evidence>
<accession>A0A9X1U7U6</accession>
<feature type="domain" description="Peptidase S9 prolyl oligopeptidase catalytic" evidence="6">
    <location>
        <begin position="507"/>
        <end position="717"/>
    </location>
</feature>
<evidence type="ECO:0000256" key="2">
    <source>
        <dbReference type="ARBA" id="ARBA00022670"/>
    </source>
</evidence>
<dbReference type="RefSeq" id="WP_236119262.1">
    <property type="nucleotide sequence ID" value="NZ_JAKGSI010000004.1"/>
</dbReference>
<dbReference type="Gene3D" id="3.40.50.1820">
    <property type="entry name" value="alpha/beta hydrolase"/>
    <property type="match status" value="1"/>
</dbReference>
<keyword evidence="4" id="KW-0720">Serine protease</keyword>
<dbReference type="SUPFAM" id="SSF50993">
    <property type="entry name" value="Peptidase/esterase 'gauge' domain"/>
    <property type="match status" value="1"/>
</dbReference>
<dbReference type="InterPro" id="IPR029058">
    <property type="entry name" value="AB_hydrolase_fold"/>
</dbReference>
<dbReference type="PANTHER" id="PTHR11757">
    <property type="entry name" value="PROTEASE FAMILY S9A OLIGOPEPTIDASE"/>
    <property type="match status" value="1"/>
</dbReference>
<feature type="domain" description="Peptidase S9A N-terminal" evidence="7">
    <location>
        <begin position="16"/>
        <end position="445"/>
    </location>
</feature>
<dbReference type="SUPFAM" id="SSF53474">
    <property type="entry name" value="alpha/beta-Hydrolases"/>
    <property type="match status" value="1"/>
</dbReference>
<dbReference type="GO" id="GO:0006508">
    <property type="term" value="P:proteolysis"/>
    <property type="evidence" value="ECO:0007669"/>
    <property type="project" value="UniProtKB-KW"/>
</dbReference>
<dbReference type="InterPro" id="IPR002470">
    <property type="entry name" value="Peptidase_S9A"/>
</dbReference>
<protein>
    <submittedName>
        <fullName evidence="8">S9 family peptidase</fullName>
    </submittedName>
</protein>
<dbReference type="Pfam" id="PF00326">
    <property type="entry name" value="Peptidase_S9"/>
    <property type="match status" value="1"/>
</dbReference>
<dbReference type="Gene3D" id="2.130.10.120">
    <property type="entry name" value="Prolyl oligopeptidase, N-terminal domain"/>
    <property type="match status" value="1"/>
</dbReference>
<dbReference type="EMBL" id="JAKGSI010000004">
    <property type="protein sequence ID" value="MCF4007117.1"/>
    <property type="molecule type" value="Genomic_DNA"/>
</dbReference>
<comment type="similarity">
    <text evidence="1">Belongs to the peptidase S9A family.</text>
</comment>
<dbReference type="GO" id="GO:0004252">
    <property type="term" value="F:serine-type endopeptidase activity"/>
    <property type="evidence" value="ECO:0007669"/>
    <property type="project" value="InterPro"/>
</dbReference>
<proteinExistence type="inferred from homology"/>
<evidence type="ECO:0000256" key="4">
    <source>
        <dbReference type="ARBA" id="ARBA00022825"/>
    </source>
</evidence>
<evidence type="ECO:0000259" key="6">
    <source>
        <dbReference type="Pfam" id="PF00326"/>
    </source>
</evidence>
<comment type="caution">
    <text evidence="8">The sequence shown here is derived from an EMBL/GenBank/DDBJ whole genome shotgun (WGS) entry which is preliminary data.</text>
</comment>
<dbReference type="InterPro" id="IPR051543">
    <property type="entry name" value="Serine_Peptidase_S9A"/>
</dbReference>
<dbReference type="InterPro" id="IPR023302">
    <property type="entry name" value="Pept_S9A_N"/>
</dbReference>
<dbReference type="Pfam" id="PF02897">
    <property type="entry name" value="Peptidase_S9_N"/>
    <property type="match status" value="1"/>
</dbReference>
<dbReference type="AlphaFoldDB" id="A0A9X1U7U6"/>
<evidence type="ECO:0000259" key="7">
    <source>
        <dbReference type="Pfam" id="PF02897"/>
    </source>
</evidence>
<dbReference type="PRINTS" id="PR00862">
    <property type="entry name" value="PROLIGOPTASE"/>
</dbReference>
<gene>
    <name evidence="8" type="ORF">L1O03_08020</name>
</gene>
<dbReference type="Proteomes" id="UP001139336">
    <property type="component" value="Unassembled WGS sequence"/>
</dbReference>
<evidence type="ECO:0000256" key="1">
    <source>
        <dbReference type="ARBA" id="ARBA00005228"/>
    </source>
</evidence>
<keyword evidence="2" id="KW-0645">Protease</keyword>
<dbReference type="PANTHER" id="PTHR11757:SF19">
    <property type="entry name" value="PROLYL ENDOPEPTIDASE-LIKE"/>
    <property type="match status" value="1"/>
</dbReference>
<dbReference type="InterPro" id="IPR001375">
    <property type="entry name" value="Peptidase_S9_cat"/>
</dbReference>
<evidence type="ECO:0000256" key="3">
    <source>
        <dbReference type="ARBA" id="ARBA00022801"/>
    </source>
</evidence>
<feature type="region of interest" description="Disordered" evidence="5">
    <location>
        <begin position="1"/>
        <end position="24"/>
    </location>
</feature>
<sequence length="731" mass="81898">MTEHVTPEKRAGAAQPPIAAKKPVTRSFHGRDFVDNYEWLRDKESPETLDYLERENAYTEAQLAPLEDLRSTVFEEIRSRVKETDMSIPTRLGGYWYYSRTKEGSEYGYSCRIPVAEAAEAAGADPWQPPQIPEDGSPAEGEEVLLDLNELAEGHEFFSLGASDVTRSGRYLAYSTDTTGDERFTLVIKDLATGELLEDRLEGVFYGATWVGEEYIFYTTVDDAWRPDKVWRHRVGTPQSADVCVFTEEDGKFNVDVGMCRSQRWLIIMSASSLTKEVWVLSTDTPEGEFTCLWEREPGVDYDINHAIIAGEERWLVTHNALGPNFSLGECRVDAPLPPLRELHELVPHREDVRLEGVDTYAHQIVLGYRRGAIPRTAIMRLDEHEGFTSFEEITFDEELYSASAGGMAEWEAPILMLGYTSFTTPSRVYRLDVATGERTLLKEQEVPCGHNPEDYRAVRLWTTAADGAEIPVSVLSRADVDLDAGPHPTLLYGYGSYESSTDPFFSRSFLSLLDRGIVVVIAHVRGGGEMGRRWYDEGKQLHKKNTFTDFIAVADDLIARGMSTPESLAAYGGSAGGLLMGVVANMAPDRFCAILADVPFVDALTSILKPELPLTIPEWEEWGDPYHDPEVYDYMASYSPYDNVCAQDYPDILAVTSLNDTRVLYVEPAKWIAKLRDTATGGTFLLKTEMNAGHGGVSGRYKLWRQTAFEYAWLIWKVTGISAAEAQKVR</sequence>
<keyword evidence="9" id="KW-1185">Reference proteome</keyword>
<keyword evidence="3" id="KW-0378">Hydrolase</keyword>
<evidence type="ECO:0000313" key="9">
    <source>
        <dbReference type="Proteomes" id="UP001139336"/>
    </source>
</evidence>
<reference evidence="8" key="1">
    <citation type="submission" date="2022-01" db="EMBL/GenBank/DDBJ databases">
        <title>Corynebacterium sp. nov isolated from isolated from the feces of the greater white-fronted geese (Anser albifrons) at Poyang Lake, PR China.</title>
        <authorList>
            <person name="Liu Q."/>
        </authorList>
    </citation>
    <scope>NUCLEOTIDE SEQUENCE</scope>
    <source>
        <strain evidence="8">JCM 32435</strain>
    </source>
</reference>